<dbReference type="STRING" id="478744.SAMN05444359_114132"/>
<evidence type="ECO:0000256" key="3">
    <source>
        <dbReference type="ARBA" id="ARBA00023002"/>
    </source>
</evidence>
<dbReference type="SMART" id="SM00822">
    <property type="entry name" value="PKS_KR"/>
    <property type="match status" value="1"/>
</dbReference>
<dbReference type="RefSeq" id="WP_090169491.1">
    <property type="nucleotide sequence ID" value="NZ_FOFB01000014.1"/>
</dbReference>
<dbReference type="InterPro" id="IPR036291">
    <property type="entry name" value="NAD(P)-bd_dom_sf"/>
</dbReference>
<comment type="similarity">
    <text evidence="1 4">Belongs to the short-chain dehydrogenases/reductases (SDR) family.</text>
</comment>
<dbReference type="EMBL" id="FOFB01000014">
    <property type="protein sequence ID" value="SEQ72057.1"/>
    <property type="molecule type" value="Genomic_DNA"/>
</dbReference>
<dbReference type="SUPFAM" id="SSF51735">
    <property type="entry name" value="NAD(P)-binding Rossmann-fold domains"/>
    <property type="match status" value="1"/>
</dbReference>
<gene>
    <name evidence="6" type="ORF">SAMN05444359_114132</name>
</gene>
<evidence type="ECO:0000256" key="1">
    <source>
        <dbReference type="ARBA" id="ARBA00006484"/>
    </source>
</evidence>
<name>A0A1H9IBU6_9BACT</name>
<dbReference type="InParanoid" id="A0A1H9IBU6"/>
<sequence length="265" mass="28888">MQEVVLVTGASSGVGEALAPMLAQRGYRVYGMSRRSVELAGVTALPADVSDAEGLQAAIEQLIQEAGRLDAVLHCAGIGGAGPVEQMPTERARRIMDTNFWGSWNLAQATLPYLRKSPRGRLLFVGSIAGFMGIPFRAAYCASKAAVKTMSDSLRMEVQGSNLQVTTVAPGDIATNSIATQYRQPTEEIDPLYRDRYRKFDDGMANNVEHGMTAEYVAESIYTIMNKDTLKPYYAIGEFVQKASVKASRILPGSLWEKVLGKYYS</sequence>
<dbReference type="PANTHER" id="PTHR43391:SF14">
    <property type="entry name" value="DEHYDROGENASE_REDUCTASE SDR FAMILY PROTEIN 7-LIKE"/>
    <property type="match status" value="1"/>
</dbReference>
<dbReference type="Pfam" id="PF00106">
    <property type="entry name" value="adh_short"/>
    <property type="match status" value="1"/>
</dbReference>
<protein>
    <submittedName>
        <fullName evidence="6">Short-chain dehydrogenase</fullName>
    </submittedName>
</protein>
<keyword evidence="2" id="KW-0521">NADP</keyword>
<evidence type="ECO:0000313" key="6">
    <source>
        <dbReference type="EMBL" id="SEQ72057.1"/>
    </source>
</evidence>
<dbReference type="Proteomes" id="UP000199021">
    <property type="component" value="Unassembled WGS sequence"/>
</dbReference>
<evidence type="ECO:0000313" key="7">
    <source>
        <dbReference type="Proteomes" id="UP000199021"/>
    </source>
</evidence>
<dbReference type="PANTHER" id="PTHR43391">
    <property type="entry name" value="RETINOL DEHYDROGENASE-RELATED"/>
    <property type="match status" value="1"/>
</dbReference>
<dbReference type="Gene3D" id="3.40.50.720">
    <property type="entry name" value="NAD(P)-binding Rossmann-like Domain"/>
    <property type="match status" value="1"/>
</dbReference>
<organism evidence="6 7">
    <name type="scientific">Neolewinella agarilytica</name>
    <dbReference type="NCBI Taxonomy" id="478744"/>
    <lineage>
        <taxon>Bacteria</taxon>
        <taxon>Pseudomonadati</taxon>
        <taxon>Bacteroidota</taxon>
        <taxon>Saprospiria</taxon>
        <taxon>Saprospirales</taxon>
        <taxon>Lewinellaceae</taxon>
        <taxon>Neolewinella</taxon>
    </lineage>
</organism>
<dbReference type="PRINTS" id="PR00080">
    <property type="entry name" value="SDRFAMILY"/>
</dbReference>
<evidence type="ECO:0000256" key="2">
    <source>
        <dbReference type="ARBA" id="ARBA00022857"/>
    </source>
</evidence>
<proteinExistence type="inferred from homology"/>
<dbReference type="GO" id="GO:0016491">
    <property type="term" value="F:oxidoreductase activity"/>
    <property type="evidence" value="ECO:0007669"/>
    <property type="project" value="UniProtKB-KW"/>
</dbReference>
<keyword evidence="7" id="KW-1185">Reference proteome</keyword>
<dbReference type="InterPro" id="IPR020904">
    <property type="entry name" value="Sc_DH/Rdtase_CS"/>
</dbReference>
<dbReference type="AlphaFoldDB" id="A0A1H9IBU6"/>
<evidence type="ECO:0000259" key="5">
    <source>
        <dbReference type="SMART" id="SM00822"/>
    </source>
</evidence>
<dbReference type="OrthoDB" id="822355at2"/>
<dbReference type="PRINTS" id="PR00081">
    <property type="entry name" value="GDHRDH"/>
</dbReference>
<dbReference type="CDD" id="cd05374">
    <property type="entry name" value="17beta-HSD-like_SDR_c"/>
    <property type="match status" value="1"/>
</dbReference>
<keyword evidence="3" id="KW-0560">Oxidoreductase</keyword>
<evidence type="ECO:0000256" key="4">
    <source>
        <dbReference type="RuleBase" id="RU000363"/>
    </source>
</evidence>
<accession>A0A1H9IBU6</accession>
<reference evidence="7" key="1">
    <citation type="submission" date="2016-10" db="EMBL/GenBank/DDBJ databases">
        <authorList>
            <person name="Varghese N."/>
            <person name="Submissions S."/>
        </authorList>
    </citation>
    <scope>NUCLEOTIDE SEQUENCE [LARGE SCALE GENOMIC DNA]</scope>
    <source>
        <strain evidence="7">DSM 24740</strain>
    </source>
</reference>
<dbReference type="PROSITE" id="PS00061">
    <property type="entry name" value="ADH_SHORT"/>
    <property type="match status" value="1"/>
</dbReference>
<dbReference type="InterPro" id="IPR002347">
    <property type="entry name" value="SDR_fam"/>
</dbReference>
<feature type="domain" description="Ketoreductase" evidence="5">
    <location>
        <begin position="3"/>
        <end position="172"/>
    </location>
</feature>
<dbReference type="InterPro" id="IPR057326">
    <property type="entry name" value="KR_dom"/>
</dbReference>